<proteinExistence type="predicted"/>
<reference evidence="5 6" key="1">
    <citation type="journal article" date="2020" name="ISME J.">
        <title>Comparative genomics reveals insights into cyanobacterial evolution and habitat adaptation.</title>
        <authorList>
            <person name="Chen M.Y."/>
            <person name="Teng W.K."/>
            <person name="Zhao L."/>
            <person name="Hu C.X."/>
            <person name="Zhou Y.K."/>
            <person name="Han B.P."/>
            <person name="Song L.R."/>
            <person name="Shu W.S."/>
        </authorList>
    </citation>
    <scope>NUCLEOTIDE SEQUENCE [LARGE SCALE GENOMIC DNA]</scope>
    <source>
        <strain evidence="5 6">FACHB-1040</strain>
    </source>
</reference>
<evidence type="ECO:0000313" key="5">
    <source>
        <dbReference type="EMBL" id="MBD2278979.1"/>
    </source>
</evidence>
<evidence type="ECO:0000259" key="4">
    <source>
        <dbReference type="Pfam" id="PF13439"/>
    </source>
</evidence>
<evidence type="ECO:0000313" key="6">
    <source>
        <dbReference type="Proteomes" id="UP000606721"/>
    </source>
</evidence>
<keyword evidence="2" id="KW-0808">Transferase</keyword>
<gene>
    <name evidence="5" type="ORF">H6F99_11940</name>
</gene>
<dbReference type="Gene3D" id="3.40.50.2000">
    <property type="entry name" value="Glycogen Phosphorylase B"/>
    <property type="match status" value="2"/>
</dbReference>
<evidence type="ECO:0000256" key="2">
    <source>
        <dbReference type="ARBA" id="ARBA00022679"/>
    </source>
</evidence>
<feature type="domain" description="Glycosyl transferase family 1" evidence="3">
    <location>
        <begin position="181"/>
        <end position="367"/>
    </location>
</feature>
<dbReference type="Pfam" id="PF00534">
    <property type="entry name" value="Glycos_transf_1"/>
    <property type="match status" value="1"/>
</dbReference>
<organism evidence="5 6">
    <name type="scientific">Aphanizomenon flos-aquae FACHB-1040</name>
    <dbReference type="NCBI Taxonomy" id="2692887"/>
    <lineage>
        <taxon>Bacteria</taxon>
        <taxon>Bacillati</taxon>
        <taxon>Cyanobacteriota</taxon>
        <taxon>Cyanophyceae</taxon>
        <taxon>Nostocales</taxon>
        <taxon>Aphanizomenonaceae</taxon>
        <taxon>Aphanizomenon</taxon>
    </lineage>
</organism>
<dbReference type="Proteomes" id="UP000606721">
    <property type="component" value="Unassembled WGS sequence"/>
</dbReference>
<dbReference type="RefSeq" id="WP_053540366.1">
    <property type="nucleotide sequence ID" value="NZ_JACJQT010000027.1"/>
</dbReference>
<keyword evidence="1" id="KW-0328">Glycosyltransferase</keyword>
<dbReference type="InterPro" id="IPR001296">
    <property type="entry name" value="Glyco_trans_1"/>
</dbReference>
<feature type="domain" description="Glycosyltransferase subfamily 4-like N-terminal" evidence="4">
    <location>
        <begin position="58"/>
        <end position="169"/>
    </location>
</feature>
<evidence type="ECO:0000259" key="3">
    <source>
        <dbReference type="Pfam" id="PF00534"/>
    </source>
</evidence>
<dbReference type="EMBL" id="JACJQT010000027">
    <property type="protein sequence ID" value="MBD2278979.1"/>
    <property type="molecule type" value="Genomic_DNA"/>
</dbReference>
<name>A0ABR8BVL0_APHFL</name>
<dbReference type="PANTHER" id="PTHR12526">
    <property type="entry name" value="GLYCOSYLTRANSFERASE"/>
    <property type="match status" value="1"/>
</dbReference>
<dbReference type="InterPro" id="IPR028098">
    <property type="entry name" value="Glyco_trans_4-like_N"/>
</dbReference>
<dbReference type="Pfam" id="PF13439">
    <property type="entry name" value="Glyco_transf_4"/>
    <property type="match status" value="1"/>
</dbReference>
<dbReference type="PANTHER" id="PTHR12526:SF510">
    <property type="entry name" value="D-INOSITOL 3-PHOSPHATE GLYCOSYLTRANSFERASE"/>
    <property type="match status" value="1"/>
</dbReference>
<keyword evidence="6" id="KW-1185">Reference proteome</keyword>
<accession>A0ABR8BVL0</accession>
<dbReference type="CDD" id="cd03801">
    <property type="entry name" value="GT4_PimA-like"/>
    <property type="match status" value="1"/>
</dbReference>
<evidence type="ECO:0000256" key="1">
    <source>
        <dbReference type="ARBA" id="ARBA00022676"/>
    </source>
</evidence>
<protein>
    <submittedName>
        <fullName evidence="5">Glycosyltransferase family 4 protein</fullName>
    </submittedName>
</protein>
<sequence>MNRKIKLTYIFTHQIRWVQFEWVAQYTDNSKFDIDYLILNEGDPIVDFLQQMEIPYKTTFYNDYRNTPEVVKFIYDHLVENKTDIVHTHWFAGHLAGLQAAYYAKVPVRVYTTENTGIKWTRHARSKYELIWQFATNAIAVTNQVKAGMIADGVPEDQITVIPSGFDLTQYENIDPQRIKQLQDKYLKNHTGPVIGVSARYVKWKGVEYIIEAFKKVLETHPNALLLLSGTHTDTKNIQEQFQNITKDSTNKPNYAEALSVVDKLAELPADSYVEIYFEEDLFALFRLFDIFVHVSDPMIEAFGQSPIDAMLSEVPSVITATGIAQDFAIHKEHAWIVDYQNSQQIAEGILTLLEDKSLREKIKQNALISAKNYSIQNKMLKLEELYLRGCFKSS</sequence>
<dbReference type="SUPFAM" id="SSF53756">
    <property type="entry name" value="UDP-Glycosyltransferase/glycogen phosphorylase"/>
    <property type="match status" value="1"/>
</dbReference>
<comment type="caution">
    <text evidence="5">The sequence shown here is derived from an EMBL/GenBank/DDBJ whole genome shotgun (WGS) entry which is preliminary data.</text>
</comment>